<dbReference type="InterPro" id="IPR001932">
    <property type="entry name" value="PPM-type_phosphatase-like_dom"/>
</dbReference>
<dbReference type="GO" id="GO:0004722">
    <property type="term" value="F:protein serine/threonine phosphatase activity"/>
    <property type="evidence" value="ECO:0007669"/>
    <property type="project" value="InterPro"/>
</dbReference>
<proteinExistence type="inferred from homology"/>
<dbReference type="SUPFAM" id="SSF81606">
    <property type="entry name" value="PP2C-like"/>
    <property type="match status" value="1"/>
</dbReference>
<feature type="domain" description="PPM-type phosphatase" evidence="5">
    <location>
        <begin position="19"/>
        <end position="453"/>
    </location>
</feature>
<dbReference type="EMBL" id="JADNRY010000032">
    <property type="protein sequence ID" value="KAF9071464.1"/>
    <property type="molecule type" value="Genomic_DNA"/>
</dbReference>
<evidence type="ECO:0000313" key="6">
    <source>
        <dbReference type="EMBL" id="KAF9071464.1"/>
    </source>
</evidence>
<keyword evidence="3 4" id="KW-0904">Protein phosphatase</keyword>
<dbReference type="Pfam" id="PF00481">
    <property type="entry name" value="PP2C"/>
    <property type="match status" value="1"/>
</dbReference>
<keyword evidence="7" id="KW-1185">Reference proteome</keyword>
<dbReference type="GO" id="GO:0046872">
    <property type="term" value="F:metal ion binding"/>
    <property type="evidence" value="ECO:0007669"/>
    <property type="project" value="UniProtKB-KW"/>
</dbReference>
<dbReference type="CDD" id="cd00143">
    <property type="entry name" value="PP2Cc"/>
    <property type="match status" value="1"/>
</dbReference>
<keyword evidence="2 4" id="KW-0378">Hydrolase</keyword>
<dbReference type="PANTHER" id="PTHR13832">
    <property type="entry name" value="PROTEIN PHOSPHATASE 2C"/>
    <property type="match status" value="1"/>
</dbReference>
<dbReference type="OrthoDB" id="420076at2759"/>
<comment type="caution">
    <text evidence="6">The sequence shown here is derived from an EMBL/GenBank/DDBJ whole genome shotgun (WGS) entry which is preliminary data.</text>
</comment>
<evidence type="ECO:0000313" key="7">
    <source>
        <dbReference type="Proteomes" id="UP000772434"/>
    </source>
</evidence>
<dbReference type="SMART" id="SM00332">
    <property type="entry name" value="PP2Cc"/>
    <property type="match status" value="1"/>
</dbReference>
<keyword evidence="1" id="KW-0479">Metal-binding</keyword>
<organism evidence="6 7">
    <name type="scientific">Rhodocollybia butyracea</name>
    <dbReference type="NCBI Taxonomy" id="206335"/>
    <lineage>
        <taxon>Eukaryota</taxon>
        <taxon>Fungi</taxon>
        <taxon>Dikarya</taxon>
        <taxon>Basidiomycota</taxon>
        <taxon>Agaricomycotina</taxon>
        <taxon>Agaricomycetes</taxon>
        <taxon>Agaricomycetidae</taxon>
        <taxon>Agaricales</taxon>
        <taxon>Marasmiineae</taxon>
        <taxon>Omphalotaceae</taxon>
        <taxon>Rhodocollybia</taxon>
    </lineage>
</organism>
<evidence type="ECO:0000256" key="3">
    <source>
        <dbReference type="ARBA" id="ARBA00022912"/>
    </source>
</evidence>
<evidence type="ECO:0000259" key="5">
    <source>
        <dbReference type="PROSITE" id="PS51746"/>
    </source>
</evidence>
<dbReference type="PROSITE" id="PS51746">
    <property type="entry name" value="PPM_2"/>
    <property type="match status" value="1"/>
</dbReference>
<evidence type="ECO:0000256" key="2">
    <source>
        <dbReference type="ARBA" id="ARBA00022801"/>
    </source>
</evidence>
<dbReference type="PANTHER" id="PTHR13832:SF792">
    <property type="entry name" value="GM14286P"/>
    <property type="match status" value="1"/>
</dbReference>
<name>A0A9P5U9Y9_9AGAR</name>
<protein>
    <submittedName>
        <fullName evidence="6">Phosphatase 2C-like domain-containing protein</fullName>
    </submittedName>
</protein>
<evidence type="ECO:0000256" key="4">
    <source>
        <dbReference type="RuleBase" id="RU003465"/>
    </source>
</evidence>
<dbReference type="Gene3D" id="3.60.40.10">
    <property type="entry name" value="PPM-type phosphatase domain"/>
    <property type="match status" value="1"/>
</dbReference>
<gene>
    <name evidence="6" type="ORF">BDP27DRAFT_519292</name>
</gene>
<accession>A0A9P5U9Y9</accession>
<evidence type="ECO:0000256" key="1">
    <source>
        <dbReference type="ARBA" id="ARBA00022723"/>
    </source>
</evidence>
<reference evidence="6" key="1">
    <citation type="submission" date="2020-11" db="EMBL/GenBank/DDBJ databases">
        <authorList>
            <consortium name="DOE Joint Genome Institute"/>
            <person name="Ahrendt S."/>
            <person name="Riley R."/>
            <person name="Andreopoulos W."/>
            <person name="Labutti K."/>
            <person name="Pangilinan J."/>
            <person name="Ruiz-Duenas F.J."/>
            <person name="Barrasa J.M."/>
            <person name="Sanchez-Garcia M."/>
            <person name="Camarero S."/>
            <person name="Miyauchi S."/>
            <person name="Serrano A."/>
            <person name="Linde D."/>
            <person name="Babiker R."/>
            <person name="Drula E."/>
            <person name="Ayuso-Fernandez I."/>
            <person name="Pacheco R."/>
            <person name="Padilla G."/>
            <person name="Ferreira P."/>
            <person name="Barriuso J."/>
            <person name="Kellner H."/>
            <person name="Castanera R."/>
            <person name="Alfaro M."/>
            <person name="Ramirez L."/>
            <person name="Pisabarro A.G."/>
            <person name="Kuo A."/>
            <person name="Tritt A."/>
            <person name="Lipzen A."/>
            <person name="He G."/>
            <person name="Yan M."/>
            <person name="Ng V."/>
            <person name="Cullen D."/>
            <person name="Martin F."/>
            <person name="Rosso M.-N."/>
            <person name="Henrissat B."/>
            <person name="Hibbett D."/>
            <person name="Martinez A.T."/>
            <person name="Grigoriev I.V."/>
        </authorList>
    </citation>
    <scope>NUCLEOTIDE SEQUENCE</scope>
    <source>
        <strain evidence="6">AH 40177</strain>
    </source>
</reference>
<comment type="similarity">
    <text evidence="4">Belongs to the PP2C family.</text>
</comment>
<dbReference type="Proteomes" id="UP000772434">
    <property type="component" value="Unassembled WGS sequence"/>
</dbReference>
<dbReference type="InterPro" id="IPR015655">
    <property type="entry name" value="PP2C"/>
</dbReference>
<dbReference type="InterPro" id="IPR000222">
    <property type="entry name" value="PP2C_BS"/>
</dbReference>
<dbReference type="PROSITE" id="PS01032">
    <property type="entry name" value="PPM_1"/>
    <property type="match status" value="1"/>
</dbReference>
<dbReference type="AlphaFoldDB" id="A0A9P5U9Y9"/>
<sequence>MLATTPCQSDSTARAFLAKCSFSTDASGPGITFAQFRGTPNEDRFSISEEWELGGHIWQFIAVFDGHGGSTTADYLERYFPSYIRTSMERTFSSSNQGFEDSCFSVSRSTMISQPNTDTNTTGDSSATTRNVFTEKSVSEFLTRQVRAFDNELGNAVKAILQNLDSKELADDKRVSGLYEANKEVIARARCGSTMAAVLVDKSENRMWVCSVGDSSVVFSTKIPSSNKRKSVLLNRHHTGQDPREYHRVSMDHPSQERETIWLNDGERIFGTLSMTRAFGDYMYKLHRSYTTALFSKVPSTAMKSVENVLKYSRTPPYVIADPFVTFVDLGTFEPDEDPAVLIYSDGLETLAYTLSVALNKRPLHTHEDEHRDALTPVDVIGTLLGQPLDPLSAFPSSGCLITSREIENNESFALMYNLLNRTIPMKLSAHLIADESGEDMYIDDVTVVVYRLFPRS</sequence>
<dbReference type="InterPro" id="IPR036457">
    <property type="entry name" value="PPM-type-like_dom_sf"/>
</dbReference>